<dbReference type="RefSeq" id="XP_025367132.1">
    <property type="nucleotide sequence ID" value="XM_025511284.1"/>
</dbReference>
<name>A0A316VR31_9BASI</name>
<evidence type="ECO:0000313" key="3">
    <source>
        <dbReference type="EMBL" id="PWN39972.1"/>
    </source>
</evidence>
<feature type="transmembrane region" description="Helical" evidence="2">
    <location>
        <begin position="233"/>
        <end position="255"/>
    </location>
</feature>
<reference evidence="3 4" key="1">
    <citation type="journal article" date="2018" name="Mol. Biol. Evol.">
        <title>Broad Genomic Sampling Reveals a Smut Pathogenic Ancestry of the Fungal Clade Ustilaginomycotina.</title>
        <authorList>
            <person name="Kijpornyongpan T."/>
            <person name="Mondo S.J."/>
            <person name="Barry K."/>
            <person name="Sandor L."/>
            <person name="Lee J."/>
            <person name="Lipzen A."/>
            <person name="Pangilinan J."/>
            <person name="LaButti K."/>
            <person name="Hainaut M."/>
            <person name="Henrissat B."/>
            <person name="Grigoriev I.V."/>
            <person name="Spatafora J.W."/>
            <person name="Aime M.C."/>
        </authorList>
    </citation>
    <scope>NUCLEOTIDE SEQUENCE [LARGE SCALE GENOMIC DNA]</scope>
    <source>
        <strain evidence="3 4">MCA 4658</strain>
    </source>
</reference>
<sequence length="415" mass="44336">MYRRTETPSTFTYSCAHPTFFQSLASRIKMASVKSHQLVSSGAKSDILQLKKRDDVPAARRERMGVLSSGSASSAHLKARSPAVDAPQGPKMPLVQKKAHGGEVAHLEKRQTPGQEFAITLDNVAFSGTFGQTRELVATQVVSSSATEATTTTLVAPTADSAAGQLQKWCESYPNADLCRSSSSTKPAGPTSSPQTTLPSTSGAAPSSDPNDQQGTTKHLPQEKSKSNTGATVGAAIGCLLGGLLIGALFALWFLRRRHRNRVAAIQRAHESDLARYTDKGTEGMTVLPYKSERPNNKALETARQRIKTLEAERNAASAFGDTLDKLSERELVDKLSGVNRRLEQTAMALSRAADHGNDVTASRLQSSGNLPKSVPSFARAALSSIVANKKTASLDNVLKHVVNAVLVEHLCQPL</sequence>
<feature type="region of interest" description="Disordered" evidence="1">
    <location>
        <begin position="179"/>
        <end position="229"/>
    </location>
</feature>
<protein>
    <submittedName>
        <fullName evidence="3">Uncharacterized protein</fullName>
    </submittedName>
</protein>
<keyword evidence="4" id="KW-1185">Reference proteome</keyword>
<accession>A0A316VR31</accession>
<dbReference type="EMBL" id="KZ819435">
    <property type="protein sequence ID" value="PWN39972.1"/>
    <property type="molecule type" value="Genomic_DNA"/>
</dbReference>
<keyword evidence="2" id="KW-0472">Membrane</keyword>
<dbReference type="OrthoDB" id="3365745at2759"/>
<feature type="region of interest" description="Disordered" evidence="1">
    <location>
        <begin position="66"/>
        <end position="90"/>
    </location>
</feature>
<feature type="compositionally biased region" description="Polar residues" evidence="1">
    <location>
        <begin position="203"/>
        <end position="219"/>
    </location>
</feature>
<dbReference type="GeneID" id="37033154"/>
<feature type="compositionally biased region" description="Low complexity" evidence="1">
    <location>
        <begin position="190"/>
        <end position="202"/>
    </location>
</feature>
<gene>
    <name evidence="3" type="ORF">IE81DRAFT_247186</name>
</gene>
<keyword evidence="2" id="KW-0812">Transmembrane</keyword>
<evidence type="ECO:0000313" key="4">
    <source>
        <dbReference type="Proteomes" id="UP000245783"/>
    </source>
</evidence>
<evidence type="ECO:0000256" key="1">
    <source>
        <dbReference type="SAM" id="MobiDB-lite"/>
    </source>
</evidence>
<proteinExistence type="predicted"/>
<organism evidence="3 4">
    <name type="scientific">Ceraceosorus guamensis</name>
    <dbReference type="NCBI Taxonomy" id="1522189"/>
    <lineage>
        <taxon>Eukaryota</taxon>
        <taxon>Fungi</taxon>
        <taxon>Dikarya</taxon>
        <taxon>Basidiomycota</taxon>
        <taxon>Ustilaginomycotina</taxon>
        <taxon>Exobasidiomycetes</taxon>
        <taxon>Ceraceosorales</taxon>
        <taxon>Ceraceosoraceae</taxon>
        <taxon>Ceraceosorus</taxon>
    </lineage>
</organism>
<keyword evidence="2" id="KW-1133">Transmembrane helix</keyword>
<dbReference type="Proteomes" id="UP000245783">
    <property type="component" value="Unassembled WGS sequence"/>
</dbReference>
<dbReference type="InParanoid" id="A0A316VR31"/>
<dbReference type="AlphaFoldDB" id="A0A316VR31"/>
<evidence type="ECO:0000256" key="2">
    <source>
        <dbReference type="SAM" id="Phobius"/>
    </source>
</evidence>